<evidence type="ECO:0000256" key="1">
    <source>
        <dbReference type="ARBA" id="ARBA00004651"/>
    </source>
</evidence>
<organism evidence="8 9">
    <name type="scientific">Sphingomonas trueperi</name>
    <dbReference type="NCBI Taxonomy" id="53317"/>
    <lineage>
        <taxon>Bacteria</taxon>
        <taxon>Pseudomonadati</taxon>
        <taxon>Pseudomonadota</taxon>
        <taxon>Alphaproteobacteria</taxon>
        <taxon>Sphingomonadales</taxon>
        <taxon>Sphingomonadaceae</taxon>
        <taxon>Sphingomonas</taxon>
    </lineage>
</organism>
<keyword evidence="3 6" id="KW-0812">Transmembrane</keyword>
<dbReference type="EMBL" id="JAATJB010000024">
    <property type="protein sequence ID" value="NJB99929.1"/>
    <property type="molecule type" value="Genomic_DNA"/>
</dbReference>
<feature type="transmembrane region" description="Helical" evidence="6">
    <location>
        <begin position="31"/>
        <end position="49"/>
    </location>
</feature>
<dbReference type="Proteomes" id="UP000531251">
    <property type="component" value="Unassembled WGS sequence"/>
</dbReference>
<proteinExistence type="predicted"/>
<feature type="transmembrane region" description="Helical" evidence="6">
    <location>
        <begin position="70"/>
        <end position="89"/>
    </location>
</feature>
<dbReference type="InterPro" id="IPR019108">
    <property type="entry name" value="Caa3_assmbl_CtaG-rel"/>
</dbReference>
<gene>
    <name evidence="8" type="ORF">GGR89_004277</name>
</gene>
<feature type="signal peptide" evidence="7">
    <location>
        <begin position="1"/>
        <end position="19"/>
    </location>
</feature>
<feature type="chain" id="PRO_5030861663" evidence="7">
    <location>
        <begin position="20"/>
        <end position="298"/>
    </location>
</feature>
<evidence type="ECO:0000256" key="6">
    <source>
        <dbReference type="SAM" id="Phobius"/>
    </source>
</evidence>
<keyword evidence="4 6" id="KW-1133">Transmembrane helix</keyword>
<dbReference type="Pfam" id="PF09678">
    <property type="entry name" value="Caa3_CtaG"/>
    <property type="match status" value="1"/>
</dbReference>
<reference evidence="8 9" key="1">
    <citation type="submission" date="2020-03" db="EMBL/GenBank/DDBJ databases">
        <title>Genomic Encyclopedia of Type Strains, Phase IV (KMG-IV): sequencing the most valuable type-strain genomes for metagenomic binning, comparative biology and taxonomic classification.</title>
        <authorList>
            <person name="Goeker M."/>
        </authorList>
    </citation>
    <scope>NUCLEOTIDE SEQUENCE [LARGE SCALE GENOMIC DNA]</scope>
    <source>
        <strain evidence="8 9">DSM 7225</strain>
    </source>
</reference>
<keyword evidence="5 6" id="KW-0472">Membrane</keyword>
<accession>A0A7X5Y2P7</accession>
<feature type="transmembrane region" description="Helical" evidence="6">
    <location>
        <begin position="215"/>
        <end position="244"/>
    </location>
</feature>
<dbReference type="AlphaFoldDB" id="A0A7X5Y2P7"/>
<dbReference type="GO" id="GO:0005886">
    <property type="term" value="C:plasma membrane"/>
    <property type="evidence" value="ECO:0007669"/>
    <property type="project" value="UniProtKB-SubCell"/>
</dbReference>
<protein>
    <submittedName>
        <fullName evidence="8">Cytochrome c oxidase assembly factor CtaG</fullName>
    </submittedName>
</protein>
<name>A0A7X5Y2P7_9SPHN</name>
<evidence type="ECO:0000313" key="9">
    <source>
        <dbReference type="Proteomes" id="UP000531251"/>
    </source>
</evidence>
<evidence type="ECO:0000256" key="3">
    <source>
        <dbReference type="ARBA" id="ARBA00022692"/>
    </source>
</evidence>
<dbReference type="RefSeq" id="WP_164542709.1">
    <property type="nucleotide sequence ID" value="NZ_BAAADY010000037.1"/>
</dbReference>
<feature type="transmembrane region" description="Helical" evidence="6">
    <location>
        <begin position="183"/>
        <end position="203"/>
    </location>
</feature>
<evidence type="ECO:0000256" key="2">
    <source>
        <dbReference type="ARBA" id="ARBA00022475"/>
    </source>
</evidence>
<comment type="subcellular location">
    <subcellularLocation>
        <location evidence="1">Cell membrane</location>
        <topology evidence="1">Multi-pass membrane protein</topology>
    </subcellularLocation>
</comment>
<feature type="transmembrane region" description="Helical" evidence="6">
    <location>
        <begin position="105"/>
        <end position="127"/>
    </location>
</feature>
<keyword evidence="2" id="KW-1003">Cell membrane</keyword>
<evidence type="ECO:0000256" key="4">
    <source>
        <dbReference type="ARBA" id="ARBA00022989"/>
    </source>
</evidence>
<keyword evidence="7" id="KW-0732">Signal</keyword>
<comment type="caution">
    <text evidence="8">The sequence shown here is derived from an EMBL/GenBank/DDBJ whole genome shotgun (WGS) entry which is preliminary data.</text>
</comment>
<evidence type="ECO:0000256" key="7">
    <source>
        <dbReference type="SAM" id="SignalP"/>
    </source>
</evidence>
<evidence type="ECO:0000256" key="5">
    <source>
        <dbReference type="ARBA" id="ARBA00023136"/>
    </source>
</evidence>
<feature type="transmembrane region" description="Helical" evidence="6">
    <location>
        <begin position="264"/>
        <end position="285"/>
    </location>
</feature>
<sequence>MRRLSVAVPLLLLPGMALAHAGHDHAAPPAWTWDPAITLPLLIAAVAFSRGWLRLHGRSTGGRVRLQRRGAWFAIGWLVLAAALVSPLHEAGERSFTAHMTEHELIMLLAAPLLVLAEPLSAMLWAFPPGARRTLGAFGTAIAPAYRWASGAVVATLLQAAVLWIWHMPSLFDLALVNEACHAVQHLCFLASALLFWTAMLGRRGAGASAAADRALAGLCLLATSIVTGALGALMAFATSPWYAGYARLALAPFGLSPAEDQQVAGLIMWVPGGLVHLGAALLLFRTLIAPPRIADAV</sequence>
<feature type="transmembrane region" description="Helical" evidence="6">
    <location>
        <begin position="148"/>
        <end position="167"/>
    </location>
</feature>
<evidence type="ECO:0000313" key="8">
    <source>
        <dbReference type="EMBL" id="NJB99929.1"/>
    </source>
</evidence>
<keyword evidence="9" id="KW-1185">Reference proteome</keyword>